<proteinExistence type="predicted"/>
<dbReference type="EMBL" id="GGEC01076621">
    <property type="protein sequence ID" value="MBX57105.1"/>
    <property type="molecule type" value="Transcribed_RNA"/>
</dbReference>
<organism evidence="2">
    <name type="scientific">Rhizophora mucronata</name>
    <name type="common">Asiatic mangrove</name>
    <dbReference type="NCBI Taxonomy" id="61149"/>
    <lineage>
        <taxon>Eukaryota</taxon>
        <taxon>Viridiplantae</taxon>
        <taxon>Streptophyta</taxon>
        <taxon>Embryophyta</taxon>
        <taxon>Tracheophyta</taxon>
        <taxon>Spermatophyta</taxon>
        <taxon>Magnoliopsida</taxon>
        <taxon>eudicotyledons</taxon>
        <taxon>Gunneridae</taxon>
        <taxon>Pentapetalae</taxon>
        <taxon>rosids</taxon>
        <taxon>fabids</taxon>
        <taxon>Malpighiales</taxon>
        <taxon>Rhizophoraceae</taxon>
        <taxon>Rhizophora</taxon>
    </lineage>
</organism>
<evidence type="ECO:0000313" key="2">
    <source>
        <dbReference type="EMBL" id="MBX57105.1"/>
    </source>
</evidence>
<protein>
    <submittedName>
        <fullName evidence="2">Uncharacterized protein</fullName>
    </submittedName>
</protein>
<evidence type="ECO:0000256" key="1">
    <source>
        <dbReference type="SAM" id="SignalP"/>
    </source>
</evidence>
<feature type="chain" id="PRO_5015109612" evidence="1">
    <location>
        <begin position="26"/>
        <end position="90"/>
    </location>
</feature>
<reference evidence="2" key="1">
    <citation type="submission" date="2018-02" db="EMBL/GenBank/DDBJ databases">
        <title>Rhizophora mucronata_Transcriptome.</title>
        <authorList>
            <person name="Meera S.P."/>
            <person name="Sreeshan A."/>
            <person name="Augustine A."/>
        </authorList>
    </citation>
    <scope>NUCLEOTIDE SEQUENCE</scope>
    <source>
        <tissue evidence="2">Leaf</tissue>
    </source>
</reference>
<feature type="signal peptide" evidence="1">
    <location>
        <begin position="1"/>
        <end position="25"/>
    </location>
</feature>
<dbReference type="AlphaFoldDB" id="A0A2P2PQW3"/>
<accession>A0A2P2PQW3</accession>
<name>A0A2P2PQW3_RHIMU</name>
<sequence length="90" mass="10327">MKVHHNFQNLAFVFSFLFFLNEDAGQDPTKRLLSSLSPCTINFHIGKNSDSIGMVFQKTNTYAHGGAVKMSCHTPMNIYWILFQENKKKN</sequence>
<keyword evidence="1" id="KW-0732">Signal</keyword>